<keyword evidence="2" id="KW-0560">Oxidoreductase</keyword>
<dbReference type="InterPro" id="IPR036291">
    <property type="entry name" value="NAD(P)-bd_dom_sf"/>
</dbReference>
<comment type="caution">
    <text evidence="3">The sequence shown here is derived from an EMBL/GenBank/DDBJ whole genome shotgun (WGS) entry which is preliminary data.</text>
</comment>
<dbReference type="PROSITE" id="PS00061">
    <property type="entry name" value="ADH_SHORT"/>
    <property type="match status" value="1"/>
</dbReference>
<gene>
    <name evidence="3" type="ORF">DCC39_13160</name>
</gene>
<name>A0A2U1JWE1_9BACI</name>
<dbReference type="GO" id="GO:0048038">
    <property type="term" value="F:quinone binding"/>
    <property type="evidence" value="ECO:0007669"/>
    <property type="project" value="TreeGrafter"/>
</dbReference>
<dbReference type="InterPro" id="IPR002347">
    <property type="entry name" value="SDR_fam"/>
</dbReference>
<dbReference type="PRINTS" id="PR00081">
    <property type="entry name" value="GDHRDH"/>
</dbReference>
<evidence type="ECO:0000313" key="3">
    <source>
        <dbReference type="EMBL" id="PWA09442.1"/>
    </source>
</evidence>
<evidence type="ECO:0000313" key="4">
    <source>
        <dbReference type="Proteomes" id="UP000245998"/>
    </source>
</evidence>
<keyword evidence="4" id="KW-1185">Reference proteome</keyword>
<reference evidence="3 4" key="1">
    <citation type="submission" date="2018-04" db="EMBL/GenBank/DDBJ databases">
        <title>Camelliibacillus theae gen. nov., sp. nov., isolated from Pu'er tea.</title>
        <authorList>
            <person name="Niu L."/>
        </authorList>
    </citation>
    <scope>NUCLEOTIDE SEQUENCE [LARGE SCALE GENOMIC DNA]</scope>
    <source>
        <strain evidence="3 4">T8</strain>
    </source>
</reference>
<proteinExistence type="inferred from homology"/>
<dbReference type="AlphaFoldDB" id="A0A2U1JWE1"/>
<comment type="similarity">
    <text evidence="1">Belongs to the short-chain dehydrogenases/reductases (SDR) family.</text>
</comment>
<dbReference type="GO" id="GO:0016616">
    <property type="term" value="F:oxidoreductase activity, acting on the CH-OH group of donors, NAD or NADP as acceptor"/>
    <property type="evidence" value="ECO:0007669"/>
    <property type="project" value="TreeGrafter"/>
</dbReference>
<organism evidence="3 4">
    <name type="scientific">Pueribacillus theae</name>
    <dbReference type="NCBI Taxonomy" id="2171751"/>
    <lineage>
        <taxon>Bacteria</taxon>
        <taxon>Bacillati</taxon>
        <taxon>Bacillota</taxon>
        <taxon>Bacilli</taxon>
        <taxon>Bacillales</taxon>
        <taxon>Bacillaceae</taxon>
        <taxon>Pueribacillus</taxon>
    </lineage>
</organism>
<dbReference type="InterPro" id="IPR020904">
    <property type="entry name" value="Sc_DH/Rdtase_CS"/>
</dbReference>
<sequence>MARFKNAKAVVTGAGSGIGESTVKRLASEGASIIICGRTESKLERVAAEINEKEGEGKVFPFVCDVTSKDDVDRLAQHVEKKFGDLTVLINSAGGLVYSTIQETTFEKWEEVLKLNLNSVFYVSKVLGKLMIDGAQKNGQENINRAIVNVSSLSGHRSATNFPHYSAAKAGVINMTAALANEYSRYGIRVNSVSPGFVDTPLIEESVKNDRFQKFIQKKTALGRVGHPDEIANVIAFVASPEASYVTGTDFLVDGGYLIT</sequence>
<dbReference type="OrthoDB" id="112317at2"/>
<dbReference type="PRINTS" id="PR00080">
    <property type="entry name" value="SDRFAMILY"/>
</dbReference>
<evidence type="ECO:0000256" key="2">
    <source>
        <dbReference type="ARBA" id="ARBA00023002"/>
    </source>
</evidence>
<dbReference type="EMBL" id="QCZG01000029">
    <property type="protein sequence ID" value="PWA09442.1"/>
    <property type="molecule type" value="Genomic_DNA"/>
</dbReference>
<dbReference type="GO" id="GO:0008206">
    <property type="term" value="P:bile acid metabolic process"/>
    <property type="evidence" value="ECO:0007669"/>
    <property type="project" value="UniProtKB-ARBA"/>
</dbReference>
<accession>A0A2U1JWE1</accession>
<dbReference type="Pfam" id="PF13561">
    <property type="entry name" value="adh_short_C2"/>
    <property type="match status" value="1"/>
</dbReference>
<dbReference type="RefSeq" id="WP_116555371.1">
    <property type="nucleotide sequence ID" value="NZ_QCZG01000029.1"/>
</dbReference>
<evidence type="ECO:0000256" key="1">
    <source>
        <dbReference type="ARBA" id="ARBA00006484"/>
    </source>
</evidence>
<dbReference type="PANTHER" id="PTHR42760">
    <property type="entry name" value="SHORT-CHAIN DEHYDROGENASES/REDUCTASES FAMILY MEMBER"/>
    <property type="match status" value="1"/>
</dbReference>
<dbReference type="PANTHER" id="PTHR42760:SF133">
    <property type="entry name" value="3-OXOACYL-[ACYL-CARRIER-PROTEIN] REDUCTASE"/>
    <property type="match status" value="1"/>
</dbReference>
<dbReference type="Gene3D" id="3.40.50.720">
    <property type="entry name" value="NAD(P)-binding Rossmann-like Domain"/>
    <property type="match status" value="1"/>
</dbReference>
<dbReference type="CDD" id="cd05233">
    <property type="entry name" value="SDR_c"/>
    <property type="match status" value="1"/>
</dbReference>
<dbReference type="Proteomes" id="UP000245998">
    <property type="component" value="Unassembled WGS sequence"/>
</dbReference>
<dbReference type="SUPFAM" id="SSF51735">
    <property type="entry name" value="NAD(P)-binding Rossmann-fold domains"/>
    <property type="match status" value="1"/>
</dbReference>
<protein>
    <submittedName>
        <fullName evidence="3">Short-chain dehydrogenase</fullName>
    </submittedName>
</protein>
<dbReference type="GO" id="GO:0006633">
    <property type="term" value="P:fatty acid biosynthetic process"/>
    <property type="evidence" value="ECO:0007669"/>
    <property type="project" value="TreeGrafter"/>
</dbReference>
<dbReference type="FunFam" id="3.40.50.720:FF:000084">
    <property type="entry name" value="Short-chain dehydrogenase reductase"/>
    <property type="match status" value="1"/>
</dbReference>